<reference evidence="2 3" key="1">
    <citation type="submission" date="2018-08" db="EMBL/GenBank/DDBJ databases">
        <title>Meiothermus granaticius genome AF-68 sequencing project.</title>
        <authorList>
            <person name="Da Costa M.S."/>
            <person name="Albuquerque L."/>
            <person name="Raposo P."/>
            <person name="Froufe H.J.C."/>
            <person name="Barroso C.S."/>
            <person name="Egas C."/>
        </authorList>
    </citation>
    <scope>NUCLEOTIDE SEQUENCE [LARGE SCALE GENOMIC DNA]</scope>
    <source>
        <strain evidence="2 3">AF-68</strain>
    </source>
</reference>
<dbReference type="SMART" id="SM00028">
    <property type="entry name" value="TPR"/>
    <property type="match status" value="3"/>
</dbReference>
<dbReference type="RefSeq" id="WP_119358482.1">
    <property type="nucleotide sequence ID" value="NZ_BJXM01000005.1"/>
</dbReference>
<dbReference type="EMBL" id="QWLB01000061">
    <property type="protein sequence ID" value="RIH91054.1"/>
    <property type="molecule type" value="Genomic_DNA"/>
</dbReference>
<name>A0A399F2X5_9DEIN</name>
<dbReference type="PANTHER" id="PTHR47691">
    <property type="entry name" value="REGULATOR-RELATED"/>
    <property type="match status" value="1"/>
</dbReference>
<dbReference type="SUPFAM" id="SSF52540">
    <property type="entry name" value="P-loop containing nucleoside triphosphate hydrolases"/>
    <property type="match status" value="1"/>
</dbReference>
<dbReference type="InterPro" id="IPR049945">
    <property type="entry name" value="AAA_22"/>
</dbReference>
<dbReference type="Pfam" id="PF03704">
    <property type="entry name" value="BTAD"/>
    <property type="match status" value="1"/>
</dbReference>
<dbReference type="Pfam" id="PF13401">
    <property type="entry name" value="AAA_22"/>
    <property type="match status" value="1"/>
</dbReference>
<dbReference type="PANTHER" id="PTHR47691:SF3">
    <property type="entry name" value="HTH-TYPE TRANSCRIPTIONAL REGULATOR RV0890C-RELATED"/>
    <property type="match status" value="1"/>
</dbReference>
<dbReference type="PRINTS" id="PR00364">
    <property type="entry name" value="DISEASERSIST"/>
</dbReference>
<organism evidence="2 3">
    <name type="scientific">Meiothermus granaticius NBRC 107808</name>
    <dbReference type="NCBI Taxonomy" id="1227551"/>
    <lineage>
        <taxon>Bacteria</taxon>
        <taxon>Thermotogati</taxon>
        <taxon>Deinococcota</taxon>
        <taxon>Deinococci</taxon>
        <taxon>Thermales</taxon>
        <taxon>Thermaceae</taxon>
        <taxon>Meiothermus</taxon>
    </lineage>
</organism>
<dbReference type="InterPro" id="IPR027417">
    <property type="entry name" value="P-loop_NTPase"/>
</dbReference>
<evidence type="ECO:0000259" key="1">
    <source>
        <dbReference type="SMART" id="SM01043"/>
    </source>
</evidence>
<dbReference type="Gene3D" id="1.25.40.10">
    <property type="entry name" value="Tetratricopeptide repeat domain"/>
    <property type="match status" value="2"/>
</dbReference>
<dbReference type="SUPFAM" id="SSF48452">
    <property type="entry name" value="TPR-like"/>
    <property type="match status" value="3"/>
</dbReference>
<evidence type="ECO:0000313" key="3">
    <source>
        <dbReference type="Proteomes" id="UP000266178"/>
    </source>
</evidence>
<dbReference type="AlphaFoldDB" id="A0A399F2X5"/>
<dbReference type="InterPro" id="IPR005158">
    <property type="entry name" value="BTAD"/>
</dbReference>
<proteinExistence type="predicted"/>
<dbReference type="OrthoDB" id="27605at2"/>
<protein>
    <submittedName>
        <fullName evidence="2">Putative HTH-type transcriptional regulator</fullName>
    </submittedName>
</protein>
<keyword evidence="3" id="KW-1185">Reference proteome</keyword>
<gene>
    <name evidence="2" type="ORF">Mgrana_03052</name>
</gene>
<dbReference type="InterPro" id="IPR019734">
    <property type="entry name" value="TPR_rpt"/>
</dbReference>
<sequence length="962" mass="109119">MWSSACLYLLDEPHVRVGDVRHDLVPSRPVYLLIYLACRGEWVGREALAGLFWPDRPEEEARHNLRVVLHRAKALPWAGGLEVERERVRLRMDTDTAHFRQALGQAHWERAVRLHRRPFLQGFPWQDAPALEDWATLERESLREAWQQAARHHAEALQQAEQHAEACRLLAEILRQNLLSEDIVQDYLRAAYLAGQREAALKVYERFVQELKQELGLEPLRATQELAQALRRNESAQIPGEKPHPKHNLPGFNTRFVGRQLELAALERKLTNPECRLLTLVGLGGMGKTRLAVELAQRMADRFADGVWFVPLVGVETPDLLVASIASALSLGLRGPTDPKTQLRRYLQYKEMLLLLDNFERLQAEAGLLEDLLQAPGLRLVVTSRVALELPSEWLFDLGGLTYPPLHTEEPLGNYDAVRFFYQRAERQNLSLEPSASTLEAMAELCRRVEGMPLALELAATWLRVLSLEELLAQVSHSLGVLPTEPHFPEHQHSLQAIMDYSYGLLSEAQQAALARLAVFPGGFSLEAAEQVAGAHLGRLLQLINHALLRRSSDGRYQMHELVRQFALEQLQQSNEARTVYEKLLGYFRTLADQAESHLGSEQQLHWLARLDAEADNLHHVLDWGYAHNIPEAVLLTVSLGRYWEATGRWQGGAFWVRQALAHLDQVPSEVQARLFLKALGMAVGMDDHSAAQALAPKALERCKQAGIPEFVAEYHNLMGWLATNRQQFHKAQKHLQKSLELAQKSRCERVENHALLNLGNLALKQNRLEEAGLYLERSLKLAQARQDARLEMISLANWTGYLLGRQAYARSVELCETALALAQRLEHPFYKALIQGNLGYALWQLGDYPAAEPIYRAHVLEFFELGNLAFFSENALELAAFWSHLGFTEEAVRLWFAVEGLRQKHGYPVFEGYLELRQRVMGSVLPEQLASLQQAGETMSAPEIRDFIRQAARFPQPETLV</sequence>
<evidence type="ECO:0000313" key="2">
    <source>
        <dbReference type="EMBL" id="RIH91054.1"/>
    </source>
</evidence>
<dbReference type="Gene3D" id="3.40.50.300">
    <property type="entry name" value="P-loop containing nucleotide triphosphate hydrolases"/>
    <property type="match status" value="1"/>
</dbReference>
<dbReference type="SMART" id="SM01043">
    <property type="entry name" value="BTAD"/>
    <property type="match status" value="1"/>
</dbReference>
<accession>A0A399F2X5</accession>
<dbReference type="Pfam" id="PF13181">
    <property type="entry name" value="TPR_8"/>
    <property type="match status" value="1"/>
</dbReference>
<dbReference type="InterPro" id="IPR011990">
    <property type="entry name" value="TPR-like_helical_dom_sf"/>
</dbReference>
<dbReference type="GO" id="GO:0043531">
    <property type="term" value="F:ADP binding"/>
    <property type="evidence" value="ECO:0007669"/>
    <property type="project" value="InterPro"/>
</dbReference>
<feature type="domain" description="Bacterial transcriptional activator" evidence="1">
    <location>
        <begin position="94"/>
        <end position="231"/>
    </location>
</feature>
<dbReference type="Proteomes" id="UP000266178">
    <property type="component" value="Unassembled WGS sequence"/>
</dbReference>
<comment type="caution">
    <text evidence="2">The sequence shown here is derived from an EMBL/GenBank/DDBJ whole genome shotgun (WGS) entry which is preliminary data.</text>
</comment>